<evidence type="ECO:0000256" key="1">
    <source>
        <dbReference type="SAM" id="MobiDB-lite"/>
    </source>
</evidence>
<feature type="compositionally biased region" description="Low complexity" evidence="1">
    <location>
        <begin position="356"/>
        <end position="380"/>
    </location>
</feature>
<feature type="region of interest" description="Disordered" evidence="1">
    <location>
        <begin position="251"/>
        <end position="273"/>
    </location>
</feature>
<gene>
    <name evidence="2" type="ORF">EHS25_003137</name>
</gene>
<evidence type="ECO:0000313" key="3">
    <source>
        <dbReference type="Proteomes" id="UP000279259"/>
    </source>
</evidence>
<feature type="compositionally biased region" description="Basic and acidic residues" evidence="1">
    <location>
        <begin position="255"/>
        <end position="273"/>
    </location>
</feature>
<dbReference type="OrthoDB" id="2596670at2759"/>
<name>A0A427Y816_9TREE</name>
<dbReference type="AlphaFoldDB" id="A0A427Y816"/>
<reference evidence="2 3" key="1">
    <citation type="submission" date="2018-11" db="EMBL/GenBank/DDBJ databases">
        <title>Genome sequence of Saitozyma podzolica DSM 27192.</title>
        <authorList>
            <person name="Aliyu H."/>
            <person name="Gorte O."/>
            <person name="Ochsenreither K."/>
        </authorList>
    </citation>
    <scope>NUCLEOTIDE SEQUENCE [LARGE SCALE GENOMIC DNA]</scope>
    <source>
        <strain evidence="2 3">DSM 27192</strain>
    </source>
</reference>
<dbReference type="InterPro" id="IPR011989">
    <property type="entry name" value="ARM-like"/>
</dbReference>
<feature type="compositionally biased region" description="Polar residues" evidence="1">
    <location>
        <begin position="386"/>
        <end position="395"/>
    </location>
</feature>
<dbReference type="Gene3D" id="1.25.10.10">
    <property type="entry name" value="Leucine-rich Repeat Variant"/>
    <property type="match status" value="1"/>
</dbReference>
<keyword evidence="3" id="KW-1185">Reference proteome</keyword>
<feature type="region of interest" description="Disordered" evidence="1">
    <location>
        <begin position="333"/>
        <end position="453"/>
    </location>
</feature>
<accession>A0A427Y816</accession>
<dbReference type="STRING" id="1890683.A0A427Y816"/>
<evidence type="ECO:0000313" key="2">
    <source>
        <dbReference type="EMBL" id="RSH87228.1"/>
    </source>
</evidence>
<sequence length="453" mass="47986">MCDESWLEKMQICGQTERIWEAFASAREGGDDVMDAVCILFLVKLAKSASGIDSVVRIHGEDTVSFLINMIGVGGGPLDASSIKPQSLRDVYTELDMPWPSLSPSTKRLAAYTLHMICDTHWESISTAIAAQKAVTKVMKSYANELSAVLDRFDLCEKGLSSNDREILANDSHDFAKDVVSGIIAYHAIAFDDDHEHRALGAKCLVESLKLLVNMSNMSLRWSKSTSEVPGFSTALMRIVLGREKLVAAMGEQSGEEKEVSSDERGQRDHTEDSVSEQDLLCLVLAALCNAFLADQAFTASVADMDLSNRRLSVVIPRTPDPGLLTEVTLNTRATDPSLDSSHPLPTPHPSMSKIAAPSAQPSSKATSPAPSAASSAWSRGPPPATDSTPSSNLASGVATPALPSSPGVVAGRPLSNGNGVAQANGPAPVPIGNHSRKGSLMVGSGVEPPKSE</sequence>
<dbReference type="Proteomes" id="UP000279259">
    <property type="component" value="Unassembled WGS sequence"/>
</dbReference>
<comment type="caution">
    <text evidence="2">The sequence shown here is derived from an EMBL/GenBank/DDBJ whole genome shotgun (WGS) entry which is preliminary data.</text>
</comment>
<organism evidence="2 3">
    <name type="scientific">Saitozyma podzolica</name>
    <dbReference type="NCBI Taxonomy" id="1890683"/>
    <lineage>
        <taxon>Eukaryota</taxon>
        <taxon>Fungi</taxon>
        <taxon>Dikarya</taxon>
        <taxon>Basidiomycota</taxon>
        <taxon>Agaricomycotina</taxon>
        <taxon>Tremellomycetes</taxon>
        <taxon>Tremellales</taxon>
        <taxon>Trimorphomycetaceae</taxon>
        <taxon>Saitozyma</taxon>
    </lineage>
</organism>
<dbReference type="EMBL" id="RSCD01000017">
    <property type="protein sequence ID" value="RSH87228.1"/>
    <property type="molecule type" value="Genomic_DNA"/>
</dbReference>
<proteinExistence type="predicted"/>
<evidence type="ECO:0008006" key="4">
    <source>
        <dbReference type="Google" id="ProtNLM"/>
    </source>
</evidence>
<protein>
    <recommendedName>
        <fullName evidence="4">Wings apart-like protein C-terminal domain-containing protein</fullName>
    </recommendedName>
</protein>